<evidence type="ECO:0000313" key="3">
    <source>
        <dbReference type="Proteomes" id="UP001626536"/>
    </source>
</evidence>
<name>A0ABZ0HPE8_9HYPH</name>
<keyword evidence="1" id="KW-1133">Transmembrane helix</keyword>
<gene>
    <name evidence="2" type="ORF">RZS28_14760</name>
</gene>
<protein>
    <submittedName>
        <fullName evidence="2">Uncharacterized protein</fullName>
    </submittedName>
</protein>
<organism evidence="2 3">
    <name type="scientific">Methylocapsa polymorpha</name>
    <dbReference type="NCBI Taxonomy" id="3080828"/>
    <lineage>
        <taxon>Bacteria</taxon>
        <taxon>Pseudomonadati</taxon>
        <taxon>Pseudomonadota</taxon>
        <taxon>Alphaproteobacteria</taxon>
        <taxon>Hyphomicrobiales</taxon>
        <taxon>Beijerinckiaceae</taxon>
        <taxon>Methylocapsa</taxon>
    </lineage>
</organism>
<dbReference type="EMBL" id="CP136862">
    <property type="protein sequence ID" value="WOJ89053.1"/>
    <property type="molecule type" value="Genomic_DNA"/>
</dbReference>
<evidence type="ECO:0000256" key="1">
    <source>
        <dbReference type="SAM" id="Phobius"/>
    </source>
</evidence>
<dbReference type="Proteomes" id="UP001626536">
    <property type="component" value="Chromosome"/>
</dbReference>
<dbReference type="RefSeq" id="WP_407338494.1">
    <property type="nucleotide sequence ID" value="NZ_CP136862.1"/>
</dbReference>
<accession>A0ABZ0HPE8</accession>
<keyword evidence="1" id="KW-0472">Membrane</keyword>
<sequence>MKKIIWTAIYIAIASQIAFDWMPGALSGSVIVLCLYMAVDQWGIFEAY</sequence>
<proteinExistence type="predicted"/>
<reference evidence="2 3" key="1">
    <citation type="submission" date="2023-10" db="EMBL/GenBank/DDBJ databases">
        <title>Novel methanotroph of the genus Methylocapsa from a subarctic wetland.</title>
        <authorList>
            <person name="Belova S.E."/>
            <person name="Oshkin I.Y."/>
            <person name="Miroshnikov K."/>
            <person name="Dedysh S.N."/>
        </authorList>
    </citation>
    <scope>NUCLEOTIDE SEQUENCE [LARGE SCALE GENOMIC DNA]</scope>
    <source>
        <strain evidence="2 3">RX1</strain>
    </source>
</reference>
<feature type="transmembrane region" description="Helical" evidence="1">
    <location>
        <begin position="21"/>
        <end position="39"/>
    </location>
</feature>
<keyword evidence="1" id="KW-0812">Transmembrane</keyword>
<keyword evidence="3" id="KW-1185">Reference proteome</keyword>
<evidence type="ECO:0000313" key="2">
    <source>
        <dbReference type="EMBL" id="WOJ89053.1"/>
    </source>
</evidence>